<organism evidence="4 5">
    <name type="scientific">Streptomyces carminius</name>
    <dbReference type="NCBI Taxonomy" id="2665496"/>
    <lineage>
        <taxon>Bacteria</taxon>
        <taxon>Bacillati</taxon>
        <taxon>Actinomycetota</taxon>
        <taxon>Actinomycetes</taxon>
        <taxon>Kitasatosporales</taxon>
        <taxon>Streptomycetaceae</taxon>
        <taxon>Streptomyces</taxon>
    </lineage>
</organism>
<evidence type="ECO:0000256" key="1">
    <source>
        <dbReference type="ARBA" id="ARBA00023125"/>
    </source>
</evidence>
<evidence type="ECO:0000256" key="2">
    <source>
        <dbReference type="SAM" id="MobiDB-lite"/>
    </source>
</evidence>
<feature type="region of interest" description="Disordered" evidence="2">
    <location>
        <begin position="164"/>
        <end position="194"/>
    </location>
</feature>
<feature type="compositionally biased region" description="Pro residues" evidence="2">
    <location>
        <begin position="170"/>
        <end position="183"/>
    </location>
</feature>
<evidence type="ECO:0000313" key="5">
    <source>
        <dbReference type="Proteomes" id="UP000230407"/>
    </source>
</evidence>
<dbReference type="GO" id="GO:0003677">
    <property type="term" value="F:DNA binding"/>
    <property type="evidence" value="ECO:0007669"/>
    <property type="project" value="UniProtKB-KW"/>
</dbReference>
<comment type="caution">
    <text evidence="4">The sequence shown here is derived from an EMBL/GenBank/DDBJ whole genome shotgun (WGS) entry which is preliminary data.</text>
</comment>
<dbReference type="RefSeq" id="WP_100201621.1">
    <property type="nucleotide sequence ID" value="NZ_PGGW01000033.1"/>
</dbReference>
<dbReference type="GO" id="GO:0016746">
    <property type="term" value="F:acyltransferase activity"/>
    <property type="evidence" value="ECO:0007669"/>
    <property type="project" value="InterPro"/>
</dbReference>
<keyword evidence="5" id="KW-1185">Reference proteome</keyword>
<dbReference type="Gene3D" id="4.10.320.10">
    <property type="entry name" value="E3-binding domain"/>
    <property type="match status" value="1"/>
</dbReference>
<proteinExistence type="predicted"/>
<gene>
    <name evidence="4" type="ORF">CUT44_08865</name>
</gene>
<evidence type="ECO:0000259" key="3">
    <source>
        <dbReference type="Pfam" id="PF23359"/>
    </source>
</evidence>
<feature type="domain" description="Lsr2 DNA-binding" evidence="3">
    <location>
        <begin position="189"/>
        <end position="224"/>
    </location>
</feature>
<protein>
    <recommendedName>
        <fullName evidence="3">Lsr2 DNA-binding domain-containing protein</fullName>
    </recommendedName>
</protein>
<dbReference type="Pfam" id="PF23359">
    <property type="entry name" value="Lsr2_DNA-bd"/>
    <property type="match status" value="1"/>
</dbReference>
<dbReference type="AlphaFoldDB" id="A0A2M8M1R8"/>
<name>A0A2M8M1R8_9ACTN</name>
<keyword evidence="1" id="KW-0238">DNA-binding</keyword>
<dbReference type="InterPro" id="IPR055370">
    <property type="entry name" value="Lsr2_DNA-bd"/>
</dbReference>
<dbReference type="InterPro" id="IPR036625">
    <property type="entry name" value="E3-bd_dom_sf"/>
</dbReference>
<evidence type="ECO:0000313" key="4">
    <source>
        <dbReference type="EMBL" id="PJE98149.1"/>
    </source>
</evidence>
<dbReference type="Proteomes" id="UP000230407">
    <property type="component" value="Unassembled WGS sequence"/>
</dbReference>
<dbReference type="SUPFAM" id="SSF160631">
    <property type="entry name" value="SMI1/KNR4-like"/>
    <property type="match status" value="1"/>
</dbReference>
<reference evidence="4 5" key="1">
    <citation type="submission" date="2017-11" db="EMBL/GenBank/DDBJ databases">
        <title>Streptomyces carmine sp. nov., a novel actinomycete isolated from Sophora alopecuroides in Xinjiang, China.</title>
        <authorList>
            <person name="Wang Y."/>
            <person name="Luo X."/>
            <person name="Wan C."/>
            <person name="Zhang L."/>
        </authorList>
    </citation>
    <scope>NUCLEOTIDE SEQUENCE [LARGE SCALE GENOMIC DNA]</scope>
    <source>
        <strain evidence="4 5">TRM SA0054</strain>
    </source>
</reference>
<accession>A0A2M8M1R8</accession>
<dbReference type="InterPro" id="IPR037883">
    <property type="entry name" value="Knr4/Smi1-like_sf"/>
</dbReference>
<dbReference type="EMBL" id="PGGW01000033">
    <property type="protein sequence ID" value="PJE98149.1"/>
    <property type="molecule type" value="Genomic_DNA"/>
</dbReference>
<sequence length="227" mass="24760">MTGLNDLTRLCPPPADVPAVDWPAVETALGMRLPDDYKHLAATYGPGAFCDFLRIYHPHAPTPWVNLTGPMPATLRAQLTQDRDQDTFPVPHDPQTLFAIGVTDNGNHLFWITTPQTDPDTWRLTVNEARGHTWYTFDGTLTEFLTATLSRQVQVPVFPDGLLDAGPSFTPSPAPASPAPAAPPSSGGRRIDSQAVRAWARANGYDLPDRGRIPAPILQAWEEAHPA</sequence>